<dbReference type="InterPro" id="IPR024033">
    <property type="entry name" value="OXTCase_su_AllG_h-dom"/>
</dbReference>
<evidence type="ECO:0000259" key="3">
    <source>
        <dbReference type="Pfam" id="PF02629"/>
    </source>
</evidence>
<dbReference type="GO" id="GO:0004775">
    <property type="term" value="F:succinate-CoA ligase (ADP-forming) activity"/>
    <property type="evidence" value="ECO:0007669"/>
    <property type="project" value="TreeGrafter"/>
</dbReference>
<evidence type="ECO:0008006" key="6">
    <source>
        <dbReference type="Google" id="ProtNLM"/>
    </source>
</evidence>
<keyword evidence="1" id="KW-0175">Coiled coil</keyword>
<dbReference type="Gene3D" id="3.90.1710.10">
    <property type="entry name" value="Enterococcus faecalis V583 domain"/>
    <property type="match status" value="1"/>
</dbReference>
<protein>
    <recommendedName>
        <fullName evidence="6">Acyl-CoA synthetase FdrA</fullName>
    </recommendedName>
</protein>
<comment type="caution">
    <text evidence="4">The sequence shown here is derived from an EMBL/GenBank/DDBJ whole genome shotgun (WGS) entry which is preliminary data.</text>
</comment>
<accession>K1LMC1</accession>
<dbReference type="PATRIC" id="fig|883112.3.peg.950"/>
<dbReference type="AlphaFoldDB" id="K1LMC1"/>
<dbReference type="Gene3D" id="1.10.10.660">
    <property type="entry name" value="conserved protein of unknown function from Enterococcus faecalis V583"/>
    <property type="match status" value="1"/>
</dbReference>
<dbReference type="HOGENOM" id="CLU_010999_0_1_9"/>
<dbReference type="SUPFAM" id="SSF52210">
    <property type="entry name" value="Succinyl-CoA synthetase domains"/>
    <property type="match status" value="2"/>
</dbReference>
<dbReference type="Gene3D" id="3.40.50.720">
    <property type="entry name" value="NAD(P)-binding Rossmann-like Domain"/>
    <property type="match status" value="1"/>
</dbReference>
<dbReference type="Proteomes" id="UP000005147">
    <property type="component" value="Unassembled WGS sequence"/>
</dbReference>
<dbReference type="Gene3D" id="3.40.50.261">
    <property type="entry name" value="Succinyl-CoA synthetase domains"/>
    <property type="match status" value="2"/>
</dbReference>
<dbReference type="GO" id="GO:0009361">
    <property type="term" value="C:succinate-CoA ligase complex (ADP-forming)"/>
    <property type="evidence" value="ECO:0007669"/>
    <property type="project" value="TreeGrafter"/>
</dbReference>
<dbReference type="InterPro" id="IPR016102">
    <property type="entry name" value="Succinyl-CoA_synth-like"/>
</dbReference>
<evidence type="ECO:0000313" key="5">
    <source>
        <dbReference type="Proteomes" id="UP000005147"/>
    </source>
</evidence>
<evidence type="ECO:0000256" key="1">
    <source>
        <dbReference type="SAM" id="Coils"/>
    </source>
</evidence>
<name>K1LMC1_9LACT</name>
<dbReference type="STRING" id="883112.HMPREF9707_00953"/>
<evidence type="ECO:0000313" key="4">
    <source>
        <dbReference type="EMBL" id="EKB55766.1"/>
    </source>
</evidence>
<evidence type="ECO:0000259" key="2">
    <source>
        <dbReference type="Pfam" id="PF00549"/>
    </source>
</evidence>
<dbReference type="NCBIfam" id="NF004760">
    <property type="entry name" value="PRK06091.1"/>
    <property type="match status" value="1"/>
</dbReference>
<sequence>MLFTNIQKGNYQDSINLMLLSAELNNMPGVKQAQVMMATDANKDIFAGAGLSTDELMAAGANDMAIVVESDDESVMEVVLERVESFLNDLSSKKSQTTQQNVSHWQEALEALPEANLALISIPGQYAAREIEHALNQGLHVFSFSDNVALEDEVRLKNKAHEAGLLLMGPDCGTGIISGIPLAFTNVVRPGNIGIVGASGTGIQEVTTIIDRLGGGVVNEIGTGGRDLNEEVGARTMIDAILALEAHPTTDVICVISKPPAKTIRDNVVEILQSITKPVVAIFLGEKPMEHAGNVAFAYTLEEAARMSVDLANGETLKVNYNEALDNHVEKALDGKTVKGLYSGGTLANEAAMLIADALDLGDIQNEQGYILNANGFEVMDLGDDFYTQGKPHPMIDPSVRINKLKEVLQDETTGIVLFDVVLGYGSHPDMVNALIPQITEALDHAKANNRELHLIATVVGTDSDPQSYSQAIQDLKAAGVLVETTNARAVRLALELMGIDYKLPDRSFVDYQGEKVSLPTPSEQVMDLITTQPRVINIGLEGFSESIQEFGGKVVQYDWRPRAGGNVKLIKVLDALDAHAEAIDEANEEIVQRMREAQPNLVDVKYAKEVIPELSHGKKIILHAGPPIKFENMTGPMQGSCIGAMLFEGWATDQADALRQLESGEVEFMPCHHVNAVGPMGGITTQNFPVFVVQNALDDTEGYCIMNEGIGNVLRFGANNEEVITRLEWMRDVLGPVLGQALRAIDGGLNTSIMIARAIGMGDEFHQRNIAASLVFLKEVAPIITQLDIDEKDKQDTLQFLADTDQFFLNIAMATGKVVVDYARKVQKGTVVTTMARNGENFGIRIAALGDQWFTAPVNTPNGLFFTGYSEEDANADIGDSAITETIGLGGSAMIAAPGVTRFIGAGGFEDAVRISNEQAKIVVGQNPNWSIPTWDFRGANLGIDIRKVIETGIEPIINTGIAHKKAGVGQVGAGTVTAPVAAFEKALIAYAEHLGIDVDAL</sequence>
<feature type="domain" description="ATP-citrate synthase/succinyl-CoA ligase C-terminal" evidence="2">
    <location>
        <begin position="341"/>
        <end position="494"/>
    </location>
</feature>
<dbReference type="PANTHER" id="PTHR11117">
    <property type="entry name" value="SUCCINYL-COA LIGASE SUBUNIT ALPHA"/>
    <property type="match status" value="1"/>
</dbReference>
<organism evidence="4 5">
    <name type="scientific">Falseniella ignava CCUG 37419</name>
    <dbReference type="NCBI Taxonomy" id="883112"/>
    <lineage>
        <taxon>Bacteria</taxon>
        <taxon>Bacillati</taxon>
        <taxon>Bacillota</taxon>
        <taxon>Bacilli</taxon>
        <taxon>Lactobacillales</taxon>
        <taxon>Aerococcaceae</taxon>
        <taxon>Falseniella</taxon>
    </lineage>
</organism>
<proteinExistence type="predicted"/>
<dbReference type="InterPro" id="IPR003781">
    <property type="entry name" value="CoA-bd"/>
</dbReference>
<dbReference type="GO" id="GO:0005829">
    <property type="term" value="C:cytosol"/>
    <property type="evidence" value="ECO:0007669"/>
    <property type="project" value="TreeGrafter"/>
</dbReference>
<feature type="domain" description="CoA-binding" evidence="3">
    <location>
        <begin position="190"/>
        <end position="285"/>
    </location>
</feature>
<dbReference type="InterPro" id="IPR009499">
    <property type="entry name" value="AllG-like"/>
</dbReference>
<dbReference type="eggNOG" id="COG0074">
    <property type="taxonomic scope" value="Bacteria"/>
</dbReference>
<feature type="coiled-coil region" evidence="1">
    <location>
        <begin position="570"/>
        <end position="597"/>
    </location>
</feature>
<dbReference type="PANTHER" id="PTHR11117:SF24">
    <property type="entry name" value="PROTEIN FDRA"/>
    <property type="match status" value="1"/>
</dbReference>
<reference evidence="4 5" key="1">
    <citation type="submission" date="2012-07" db="EMBL/GenBank/DDBJ databases">
        <title>The Genome Sequence of Facklamia ignava CCUG 37419.</title>
        <authorList>
            <consortium name="The Broad Institute Genome Sequencing Platform"/>
            <person name="Earl A."/>
            <person name="Ward D."/>
            <person name="Feldgarden M."/>
            <person name="Gevers D."/>
            <person name="Huys G."/>
            <person name="Walker B."/>
            <person name="Young S.K."/>
            <person name="Zeng Q."/>
            <person name="Gargeya S."/>
            <person name="Fitzgerald M."/>
            <person name="Haas B."/>
            <person name="Abouelleil A."/>
            <person name="Alvarado L."/>
            <person name="Arachchi H.M."/>
            <person name="Berlin A.M."/>
            <person name="Chapman S.B."/>
            <person name="Goldberg J."/>
            <person name="Griggs A."/>
            <person name="Gujja S."/>
            <person name="Hansen M."/>
            <person name="Howarth C."/>
            <person name="Imamovic A."/>
            <person name="Larimer J."/>
            <person name="McCowen C."/>
            <person name="Montmayeur A."/>
            <person name="Murphy C."/>
            <person name="Neiman D."/>
            <person name="Pearson M."/>
            <person name="Priest M."/>
            <person name="Roberts A."/>
            <person name="Saif S."/>
            <person name="Shea T."/>
            <person name="Sisk P."/>
            <person name="Sykes S."/>
            <person name="Wortman J."/>
            <person name="Nusbaum C."/>
            <person name="Birren B."/>
        </authorList>
    </citation>
    <scope>NUCLEOTIDE SEQUENCE [LARGE SCALE GENOMIC DNA]</scope>
    <source>
        <strain evidence="4 5">CCUG 37419</strain>
    </source>
</reference>
<dbReference type="GO" id="GO:0004776">
    <property type="term" value="F:succinate-CoA ligase (GDP-forming) activity"/>
    <property type="evidence" value="ECO:0007669"/>
    <property type="project" value="TreeGrafter"/>
</dbReference>
<dbReference type="InterPro" id="IPR005811">
    <property type="entry name" value="SUCC_ACL_C"/>
</dbReference>
<dbReference type="Pfam" id="PF00549">
    <property type="entry name" value="Ligase_CoA"/>
    <property type="match status" value="1"/>
</dbReference>
<dbReference type="Pfam" id="PF02629">
    <property type="entry name" value="CoA_binding"/>
    <property type="match status" value="1"/>
</dbReference>
<dbReference type="Pfam" id="PF06545">
    <property type="entry name" value="AllG"/>
    <property type="match status" value="1"/>
</dbReference>
<dbReference type="EMBL" id="AGZE01000026">
    <property type="protein sequence ID" value="EKB55766.1"/>
    <property type="molecule type" value="Genomic_DNA"/>
</dbReference>
<gene>
    <name evidence="4" type="ORF">HMPREF9707_00953</name>
</gene>
<dbReference type="RefSeq" id="WP_006701600.1">
    <property type="nucleotide sequence ID" value="NZ_JH932301.1"/>
</dbReference>
<dbReference type="Gene3D" id="3.90.1700.10">
    <property type="entry name" value="v583 domain like"/>
    <property type="match status" value="1"/>
</dbReference>
<dbReference type="GO" id="GO:0006099">
    <property type="term" value="P:tricarboxylic acid cycle"/>
    <property type="evidence" value="ECO:0007669"/>
    <property type="project" value="TreeGrafter"/>
</dbReference>
<keyword evidence="5" id="KW-1185">Reference proteome</keyword>